<evidence type="ECO:0000313" key="1">
    <source>
        <dbReference type="EMBL" id="GLG04011.1"/>
    </source>
</evidence>
<keyword evidence="2" id="KW-1185">Reference proteome</keyword>
<comment type="caution">
    <text evidence="1">The sequence shown here is derived from an EMBL/GenBank/DDBJ whole genome shotgun (WGS) entry which is preliminary data.</text>
</comment>
<organism evidence="1 2">
    <name type="scientific">Sellimonas catena</name>
    <dbReference type="NCBI Taxonomy" id="2994035"/>
    <lineage>
        <taxon>Bacteria</taxon>
        <taxon>Bacillati</taxon>
        <taxon>Bacillota</taxon>
        <taxon>Clostridia</taxon>
        <taxon>Lachnospirales</taxon>
        <taxon>Lachnospiraceae</taxon>
        <taxon>Sellimonas</taxon>
    </lineage>
</organism>
<protein>
    <recommendedName>
        <fullName evidence="3">Nucleoside phosphorylase domain-containing protein</fullName>
    </recommendedName>
</protein>
<name>A0A9W6C3M1_9FIRM</name>
<dbReference type="InterPro" id="IPR035994">
    <property type="entry name" value="Nucleoside_phosphorylase_sf"/>
</dbReference>
<proteinExistence type="predicted"/>
<dbReference type="AlphaFoldDB" id="A0A9W6C3M1"/>
<dbReference type="GO" id="GO:0009116">
    <property type="term" value="P:nucleoside metabolic process"/>
    <property type="evidence" value="ECO:0007669"/>
    <property type="project" value="InterPro"/>
</dbReference>
<dbReference type="SUPFAM" id="SSF53167">
    <property type="entry name" value="Purine and uridine phosphorylases"/>
    <property type="match status" value="1"/>
</dbReference>
<dbReference type="Gene3D" id="3.40.50.1580">
    <property type="entry name" value="Nucleoside phosphorylase domain"/>
    <property type="match status" value="1"/>
</dbReference>
<gene>
    <name evidence="1" type="ORF">Selli1_11850</name>
</gene>
<dbReference type="RefSeq" id="WP_087168969.1">
    <property type="nucleotide sequence ID" value="NZ_BSBO01000009.1"/>
</dbReference>
<evidence type="ECO:0000313" key="2">
    <source>
        <dbReference type="Proteomes" id="UP001145145"/>
    </source>
</evidence>
<sequence>MLKILWIRLQGCICVDMECSANAAAARFRGRELFQFFYAADNLDAEQWDIRSLGNDAKLMEKDRIAMIALELAVRI</sequence>
<evidence type="ECO:0008006" key="3">
    <source>
        <dbReference type="Google" id="ProtNLM"/>
    </source>
</evidence>
<dbReference type="GO" id="GO:0003824">
    <property type="term" value="F:catalytic activity"/>
    <property type="evidence" value="ECO:0007669"/>
    <property type="project" value="InterPro"/>
</dbReference>
<accession>A0A9W6C3M1</accession>
<dbReference type="EMBL" id="BSBO01000009">
    <property type="protein sequence ID" value="GLG04011.1"/>
    <property type="molecule type" value="Genomic_DNA"/>
</dbReference>
<reference evidence="1 2" key="1">
    <citation type="journal article" date="2023" name="Int. J. Syst. Evol. Microbiol.">
        <title>Sellimonas catena sp. nov., isolated from human faeces.</title>
        <authorList>
            <person name="Hisatomi A."/>
            <person name="Ohkuma M."/>
            <person name="Sakamoto M."/>
        </authorList>
    </citation>
    <scope>NUCLEOTIDE SEQUENCE [LARGE SCALE GENOMIC DNA]</scope>
    <source>
        <strain evidence="1 2">12EGH17</strain>
    </source>
</reference>
<dbReference type="Proteomes" id="UP001145145">
    <property type="component" value="Unassembled WGS sequence"/>
</dbReference>